<evidence type="ECO:0000256" key="1">
    <source>
        <dbReference type="SAM" id="SignalP"/>
    </source>
</evidence>
<organism evidence="2 3">
    <name type="scientific">Hypsizygus marmoreus</name>
    <name type="common">White beech mushroom</name>
    <name type="synonym">Agaricus marmoreus</name>
    <dbReference type="NCBI Taxonomy" id="39966"/>
    <lineage>
        <taxon>Eukaryota</taxon>
        <taxon>Fungi</taxon>
        <taxon>Dikarya</taxon>
        <taxon>Basidiomycota</taxon>
        <taxon>Agaricomycotina</taxon>
        <taxon>Agaricomycetes</taxon>
        <taxon>Agaricomycetidae</taxon>
        <taxon>Agaricales</taxon>
        <taxon>Tricholomatineae</taxon>
        <taxon>Lyophyllaceae</taxon>
        <taxon>Hypsizygus</taxon>
    </lineage>
</organism>
<evidence type="ECO:0000313" key="2">
    <source>
        <dbReference type="EMBL" id="RDB16829.1"/>
    </source>
</evidence>
<sequence>MHWSFLLTLLAVSTLVASGQPLDRRQYEYQPEGLTAGGVTSTLNNTHHSRTLRARSSVMIKPPTCTGGKVSERQMTQGRCHQLGTEVRLPMKFTPDEGATCAYARNDNGAQTMGHCHIPTWARMSTALERQLRNLEQQLANTRV</sequence>
<gene>
    <name evidence="2" type="ORF">Hypma_002354</name>
</gene>
<dbReference type="EMBL" id="LUEZ02000122">
    <property type="protein sequence ID" value="RDB16829.1"/>
    <property type="molecule type" value="Genomic_DNA"/>
</dbReference>
<reference evidence="2" key="1">
    <citation type="submission" date="2018-04" db="EMBL/GenBank/DDBJ databases">
        <title>Whole genome sequencing of Hypsizygus marmoreus.</title>
        <authorList>
            <person name="Choi I.-G."/>
            <person name="Min B."/>
            <person name="Kim J.-G."/>
            <person name="Kim S."/>
            <person name="Oh Y.-L."/>
            <person name="Kong W.-S."/>
            <person name="Park H."/>
            <person name="Jeong J."/>
            <person name="Song E.-S."/>
        </authorList>
    </citation>
    <scope>NUCLEOTIDE SEQUENCE [LARGE SCALE GENOMIC DNA]</scope>
    <source>
        <strain evidence="2">51987-8</strain>
    </source>
</reference>
<feature type="signal peptide" evidence="1">
    <location>
        <begin position="1"/>
        <end position="19"/>
    </location>
</feature>
<dbReference type="Proteomes" id="UP000076154">
    <property type="component" value="Unassembled WGS sequence"/>
</dbReference>
<protein>
    <submittedName>
        <fullName evidence="2">Uncharacterized protein</fullName>
    </submittedName>
</protein>
<accession>A0A369J455</accession>
<proteinExistence type="predicted"/>
<name>A0A369J455_HYPMA</name>
<dbReference type="InParanoid" id="A0A369J455"/>
<keyword evidence="3" id="KW-1185">Reference proteome</keyword>
<comment type="caution">
    <text evidence="2">The sequence shown here is derived from an EMBL/GenBank/DDBJ whole genome shotgun (WGS) entry which is preliminary data.</text>
</comment>
<keyword evidence="1" id="KW-0732">Signal</keyword>
<feature type="chain" id="PRO_5016562864" evidence="1">
    <location>
        <begin position="20"/>
        <end position="144"/>
    </location>
</feature>
<evidence type="ECO:0000313" key="3">
    <source>
        <dbReference type="Proteomes" id="UP000076154"/>
    </source>
</evidence>
<dbReference type="AlphaFoldDB" id="A0A369J455"/>